<dbReference type="Proteomes" id="UP000787635">
    <property type="component" value="Unassembled WGS sequence"/>
</dbReference>
<dbReference type="Gene3D" id="3.90.79.10">
    <property type="entry name" value="Nucleoside Triphosphate Pyrophosphohydrolase"/>
    <property type="match status" value="1"/>
</dbReference>
<dbReference type="PANTHER" id="PTHR42944:SF1">
    <property type="entry name" value="ADENINE DNA GLYCOSYLASE"/>
    <property type="match status" value="1"/>
</dbReference>
<comment type="cofactor">
    <cofactor evidence="14">
        <name>[4Fe-4S] cluster</name>
        <dbReference type="ChEBI" id="CHEBI:49883"/>
    </cofactor>
    <text evidence="14">Binds 1 [4Fe-4S] cluster.</text>
</comment>
<evidence type="ECO:0000256" key="2">
    <source>
        <dbReference type="ARBA" id="ARBA00002933"/>
    </source>
</evidence>
<evidence type="ECO:0000313" key="17">
    <source>
        <dbReference type="Proteomes" id="UP000787635"/>
    </source>
</evidence>
<dbReference type="InterPro" id="IPR015797">
    <property type="entry name" value="NUDIX_hydrolase-like_dom_sf"/>
</dbReference>
<evidence type="ECO:0000256" key="4">
    <source>
        <dbReference type="ARBA" id="ARBA00012045"/>
    </source>
</evidence>
<dbReference type="InterPro" id="IPR044298">
    <property type="entry name" value="MIG/MutY"/>
</dbReference>
<evidence type="ECO:0000256" key="1">
    <source>
        <dbReference type="ARBA" id="ARBA00000843"/>
    </source>
</evidence>
<feature type="domain" description="HhH-GPD" evidence="15">
    <location>
        <begin position="41"/>
        <end position="191"/>
    </location>
</feature>
<dbReference type="Pfam" id="PF00730">
    <property type="entry name" value="HhH-GPD"/>
    <property type="match status" value="1"/>
</dbReference>
<name>A0ABX1E9S9_9PROT</name>
<evidence type="ECO:0000259" key="15">
    <source>
        <dbReference type="SMART" id="SM00478"/>
    </source>
</evidence>
<organism evidence="16 17">
    <name type="scientific">Falsiroseomonas selenitidurans</name>
    <dbReference type="NCBI Taxonomy" id="2716335"/>
    <lineage>
        <taxon>Bacteria</taxon>
        <taxon>Pseudomonadati</taxon>
        <taxon>Pseudomonadota</taxon>
        <taxon>Alphaproteobacteria</taxon>
        <taxon>Acetobacterales</taxon>
        <taxon>Roseomonadaceae</taxon>
        <taxon>Falsiroseomonas</taxon>
    </lineage>
</organism>
<dbReference type="SUPFAM" id="SSF55811">
    <property type="entry name" value="Nudix"/>
    <property type="match status" value="1"/>
</dbReference>
<dbReference type="CDD" id="cd03431">
    <property type="entry name" value="NUDIX_DNA_Glycosylase_C-MutY"/>
    <property type="match status" value="1"/>
</dbReference>
<comment type="catalytic activity">
    <reaction evidence="1 14">
        <text>Hydrolyzes free adenine bases from 7,8-dihydro-8-oxoguanine:adenine mismatched double-stranded DNA, leaving an apurinic site.</text>
        <dbReference type="EC" id="3.2.2.31"/>
    </reaction>
</comment>
<dbReference type="InterPro" id="IPR029119">
    <property type="entry name" value="MutY_C"/>
</dbReference>
<evidence type="ECO:0000256" key="13">
    <source>
        <dbReference type="ARBA" id="ARBA00023295"/>
    </source>
</evidence>
<keyword evidence="7" id="KW-0479">Metal-binding</keyword>
<comment type="similarity">
    <text evidence="3 14">Belongs to the Nth/MutY family.</text>
</comment>
<dbReference type="InterPro" id="IPR003265">
    <property type="entry name" value="HhH-GPD_domain"/>
</dbReference>
<proteinExistence type="inferred from homology"/>
<keyword evidence="12" id="KW-0234">DNA repair</keyword>
<dbReference type="SMART" id="SM00478">
    <property type="entry name" value="ENDO3c"/>
    <property type="match status" value="1"/>
</dbReference>
<evidence type="ECO:0000256" key="7">
    <source>
        <dbReference type="ARBA" id="ARBA00022723"/>
    </source>
</evidence>
<evidence type="ECO:0000256" key="3">
    <source>
        <dbReference type="ARBA" id="ARBA00008343"/>
    </source>
</evidence>
<accession>A0ABX1E9S9</accession>
<comment type="function">
    <text evidence="2">Adenine glycosylase active on G-A mispairs. MutY also corrects error-prone DNA synthesis past GO lesions which are due to the oxidatively damaged form of guanine: 7,8-dihydro-8-oxoguanine (8-oxo-dGTP).</text>
</comment>
<keyword evidence="17" id="KW-1185">Reference proteome</keyword>
<evidence type="ECO:0000256" key="10">
    <source>
        <dbReference type="ARBA" id="ARBA00023004"/>
    </source>
</evidence>
<protein>
    <recommendedName>
        <fullName evidence="5 14">Adenine DNA glycosylase</fullName>
        <ecNumber evidence="4 14">3.2.2.31</ecNumber>
    </recommendedName>
</protein>
<dbReference type="PANTHER" id="PTHR42944">
    <property type="entry name" value="ADENINE DNA GLYCOSYLASE"/>
    <property type="match status" value="1"/>
</dbReference>
<evidence type="ECO:0000256" key="9">
    <source>
        <dbReference type="ARBA" id="ARBA00022801"/>
    </source>
</evidence>
<comment type="caution">
    <text evidence="16">The sequence shown here is derived from an EMBL/GenBank/DDBJ whole genome shotgun (WGS) entry which is preliminary data.</text>
</comment>
<gene>
    <name evidence="16" type="ORF">HEQ75_16750</name>
</gene>
<keyword evidence="13 14" id="KW-0326">Glycosidase</keyword>
<evidence type="ECO:0000256" key="6">
    <source>
        <dbReference type="ARBA" id="ARBA00022485"/>
    </source>
</evidence>
<dbReference type="InterPro" id="IPR011257">
    <property type="entry name" value="DNA_glycosylase"/>
</dbReference>
<dbReference type="Pfam" id="PF14815">
    <property type="entry name" value="NUDIX_4"/>
    <property type="match status" value="1"/>
</dbReference>
<dbReference type="PROSITE" id="PS00764">
    <property type="entry name" value="ENDONUCLEASE_III_1"/>
    <property type="match status" value="1"/>
</dbReference>
<dbReference type="SUPFAM" id="SSF48150">
    <property type="entry name" value="DNA-glycosylase"/>
    <property type="match status" value="1"/>
</dbReference>
<sequence length="352" mass="37439">MPDAGLLLAWYDRHRRSLPWRGPPGANRRPDPYRVWLSEVMLQQTTVATVGPRYSRFLARFPDVAALAAADWPAVAEEWAGLGYYARARNLHAGARSLAAQGFPDDVAGLRAIPGIGAYTAAAIAAIAFDAPVVPLDGNVERVVARLARVEAPLPAARKALDALAQGFMVQPAARARPGDFAQALFDLGATLCTPRNPACTLCPWLGGCAAQAAGVQAALPRKAPKPQRPIRHGTHFLLTDGAGRLLVRRRPETGLLGGMLEIPGTPWRAEPWPAAEALSHAPLPGLPFQALEGEARHGFTHFELRLQLLLAAPAEGDALPAGSGLAWMAAAEARAAMPTAMRRLLALWPGV</sequence>
<dbReference type="InterPro" id="IPR003651">
    <property type="entry name" value="Endonuclease3_FeS-loop_motif"/>
</dbReference>
<evidence type="ECO:0000256" key="12">
    <source>
        <dbReference type="ARBA" id="ARBA00023204"/>
    </source>
</evidence>
<keyword evidence="11" id="KW-0411">Iron-sulfur</keyword>
<dbReference type="InterPro" id="IPR004035">
    <property type="entry name" value="Endouclease-III_FeS-bd_BS"/>
</dbReference>
<keyword evidence="6" id="KW-0004">4Fe-4S</keyword>
<evidence type="ECO:0000256" key="5">
    <source>
        <dbReference type="ARBA" id="ARBA00022023"/>
    </source>
</evidence>
<dbReference type="Gene3D" id="1.10.340.30">
    <property type="entry name" value="Hypothetical protein, domain 2"/>
    <property type="match status" value="1"/>
</dbReference>
<dbReference type="InterPro" id="IPR023170">
    <property type="entry name" value="HhH_base_excis_C"/>
</dbReference>
<dbReference type="EC" id="3.2.2.31" evidence="4 14"/>
<keyword evidence="8 14" id="KW-0227">DNA damage</keyword>
<evidence type="ECO:0000256" key="14">
    <source>
        <dbReference type="RuleBase" id="RU365096"/>
    </source>
</evidence>
<evidence type="ECO:0000256" key="11">
    <source>
        <dbReference type="ARBA" id="ARBA00023014"/>
    </source>
</evidence>
<dbReference type="Pfam" id="PF10576">
    <property type="entry name" value="EndIII_4Fe-2S"/>
    <property type="match status" value="1"/>
</dbReference>
<evidence type="ECO:0000313" key="16">
    <source>
        <dbReference type="EMBL" id="NKC32517.1"/>
    </source>
</evidence>
<dbReference type="CDD" id="cd00056">
    <property type="entry name" value="ENDO3c"/>
    <property type="match status" value="1"/>
</dbReference>
<evidence type="ECO:0000256" key="8">
    <source>
        <dbReference type="ARBA" id="ARBA00022763"/>
    </source>
</evidence>
<keyword evidence="10 14" id="KW-0408">Iron</keyword>
<dbReference type="Gene3D" id="1.10.1670.10">
    <property type="entry name" value="Helix-hairpin-Helix base-excision DNA repair enzymes (C-terminal)"/>
    <property type="match status" value="1"/>
</dbReference>
<dbReference type="EMBL" id="JAAVNE010000028">
    <property type="protein sequence ID" value="NKC32517.1"/>
    <property type="molecule type" value="Genomic_DNA"/>
</dbReference>
<reference evidence="16 17" key="1">
    <citation type="submission" date="2020-03" db="EMBL/GenBank/DDBJ databases">
        <title>Roseomonas selenitidurans sp. nov. isolated from urban soil.</title>
        <authorList>
            <person name="Liu H."/>
        </authorList>
    </citation>
    <scope>NUCLEOTIDE SEQUENCE [LARGE SCALE GENOMIC DNA]</scope>
    <source>
        <strain evidence="16 17">BU-1</strain>
    </source>
</reference>
<keyword evidence="9" id="KW-0378">Hydrolase</keyword>